<protein>
    <recommendedName>
        <fullName evidence="4">PH domain-containing protein</fullName>
    </recommendedName>
</protein>
<dbReference type="EMBL" id="BONZ01000023">
    <property type="protein sequence ID" value="GIH14320.1"/>
    <property type="molecule type" value="Genomic_DNA"/>
</dbReference>
<keyword evidence="1" id="KW-1133">Transmembrane helix</keyword>
<keyword evidence="1" id="KW-0812">Transmembrane</keyword>
<evidence type="ECO:0008006" key="4">
    <source>
        <dbReference type="Google" id="ProtNLM"/>
    </source>
</evidence>
<proteinExistence type="predicted"/>
<feature type="transmembrane region" description="Helical" evidence="1">
    <location>
        <begin position="27"/>
        <end position="44"/>
    </location>
</feature>
<dbReference type="RefSeq" id="WP_203917996.1">
    <property type="nucleotide sequence ID" value="NZ_BONZ01000023.1"/>
</dbReference>
<keyword evidence="3" id="KW-1185">Reference proteome</keyword>
<keyword evidence="1" id="KW-0472">Membrane</keyword>
<evidence type="ECO:0000256" key="1">
    <source>
        <dbReference type="SAM" id="Phobius"/>
    </source>
</evidence>
<comment type="caution">
    <text evidence="2">The sequence shown here is derived from an EMBL/GenBank/DDBJ whole genome shotgun (WGS) entry which is preliminary data.</text>
</comment>
<dbReference type="AlphaFoldDB" id="A0A8J3VPQ1"/>
<evidence type="ECO:0000313" key="3">
    <source>
        <dbReference type="Proteomes" id="UP000642748"/>
    </source>
</evidence>
<reference evidence="2" key="1">
    <citation type="submission" date="2021-01" db="EMBL/GenBank/DDBJ databases">
        <title>Whole genome shotgun sequence of Rugosimonospora africana NBRC 104875.</title>
        <authorList>
            <person name="Komaki H."/>
            <person name="Tamura T."/>
        </authorList>
    </citation>
    <scope>NUCLEOTIDE SEQUENCE</scope>
    <source>
        <strain evidence="2">NBRC 104875</strain>
    </source>
</reference>
<organism evidence="2 3">
    <name type="scientific">Rugosimonospora africana</name>
    <dbReference type="NCBI Taxonomy" id="556532"/>
    <lineage>
        <taxon>Bacteria</taxon>
        <taxon>Bacillati</taxon>
        <taxon>Actinomycetota</taxon>
        <taxon>Actinomycetes</taxon>
        <taxon>Micromonosporales</taxon>
        <taxon>Micromonosporaceae</taxon>
        <taxon>Rugosimonospora</taxon>
    </lineage>
</organism>
<dbReference type="Proteomes" id="UP000642748">
    <property type="component" value="Unassembled WGS sequence"/>
</dbReference>
<evidence type="ECO:0000313" key="2">
    <source>
        <dbReference type="EMBL" id="GIH14320.1"/>
    </source>
</evidence>
<sequence>MGDGEPLVWYADSDDPYWTLRHSGGPMVAASLVPVILVACFASGHGSGRVLLAPGALVPLAVVAAVWEFLADRRAVVEMRLTDGELTLIRANRDITRYPLGELRQVEVVQRVDGDQTSSRIRLHIGDRVERTRIGPASLPERWTQAFAGAEVDLRIRYKPISD</sequence>
<feature type="transmembrane region" description="Helical" evidence="1">
    <location>
        <begin position="50"/>
        <end position="70"/>
    </location>
</feature>
<name>A0A8J3VPQ1_9ACTN</name>
<gene>
    <name evidence="2" type="ORF">Raf01_24920</name>
</gene>
<accession>A0A8J3VPQ1</accession>